<feature type="compositionally biased region" description="Polar residues" evidence="1">
    <location>
        <begin position="33"/>
        <end position="42"/>
    </location>
</feature>
<sequence length="182" mass="19641">MSVHAPPLAAASLPPSPEASPAKPCPELRRTRLQSQQPERTSWIQQRLSQIRGIFGPSGDAAPAQAPAESRTAAPSDAYEPPPGEAEAQAAGIACLGVFVQDLISVGRRTTSASITLLLVGILDTRQALSFSRCLANISASVISSSLETYFMFFDDQNHLPERTNRVQWTCKFYFTAHGTSR</sequence>
<dbReference type="EMBL" id="JBGBPQ010000004">
    <property type="protein sequence ID" value="KAL1525253.1"/>
    <property type="molecule type" value="Genomic_DNA"/>
</dbReference>
<keyword evidence="3" id="KW-1185">Reference proteome</keyword>
<feature type="region of interest" description="Disordered" evidence="1">
    <location>
        <begin position="1"/>
        <end position="42"/>
    </location>
</feature>
<evidence type="ECO:0000313" key="3">
    <source>
        <dbReference type="Proteomes" id="UP001515480"/>
    </source>
</evidence>
<reference evidence="2 3" key="1">
    <citation type="journal article" date="2024" name="Science">
        <title>Giant polyketide synthase enzymes in the biosynthesis of giant marine polyether toxins.</title>
        <authorList>
            <person name="Fallon T.R."/>
            <person name="Shende V.V."/>
            <person name="Wierzbicki I.H."/>
            <person name="Pendleton A.L."/>
            <person name="Watervoot N.F."/>
            <person name="Auber R.P."/>
            <person name="Gonzalez D.J."/>
            <person name="Wisecaver J.H."/>
            <person name="Moore B.S."/>
        </authorList>
    </citation>
    <scope>NUCLEOTIDE SEQUENCE [LARGE SCALE GENOMIC DNA]</scope>
    <source>
        <strain evidence="2 3">12B1</strain>
    </source>
</reference>
<name>A0AB34JW71_PRYPA</name>
<feature type="region of interest" description="Disordered" evidence="1">
    <location>
        <begin position="54"/>
        <end position="85"/>
    </location>
</feature>
<accession>A0AB34JW71</accession>
<dbReference type="Proteomes" id="UP001515480">
    <property type="component" value="Unassembled WGS sequence"/>
</dbReference>
<protein>
    <submittedName>
        <fullName evidence="2">Uncharacterized protein</fullName>
    </submittedName>
</protein>
<gene>
    <name evidence="2" type="ORF">AB1Y20_020118</name>
</gene>
<proteinExistence type="predicted"/>
<evidence type="ECO:0000256" key="1">
    <source>
        <dbReference type="SAM" id="MobiDB-lite"/>
    </source>
</evidence>
<organism evidence="2 3">
    <name type="scientific">Prymnesium parvum</name>
    <name type="common">Toxic golden alga</name>
    <dbReference type="NCBI Taxonomy" id="97485"/>
    <lineage>
        <taxon>Eukaryota</taxon>
        <taxon>Haptista</taxon>
        <taxon>Haptophyta</taxon>
        <taxon>Prymnesiophyceae</taxon>
        <taxon>Prymnesiales</taxon>
        <taxon>Prymnesiaceae</taxon>
        <taxon>Prymnesium</taxon>
    </lineage>
</organism>
<comment type="caution">
    <text evidence="2">The sequence shown here is derived from an EMBL/GenBank/DDBJ whole genome shotgun (WGS) entry which is preliminary data.</text>
</comment>
<dbReference type="AlphaFoldDB" id="A0AB34JW71"/>
<feature type="compositionally biased region" description="Low complexity" evidence="1">
    <location>
        <begin position="1"/>
        <end position="13"/>
    </location>
</feature>
<evidence type="ECO:0000313" key="2">
    <source>
        <dbReference type="EMBL" id="KAL1525253.1"/>
    </source>
</evidence>